<reference evidence="2 3" key="1">
    <citation type="journal article" date="2021" name="Elife">
        <title>Chloroplast acquisition without the gene transfer in kleptoplastic sea slugs, Plakobranchus ocellatus.</title>
        <authorList>
            <person name="Maeda T."/>
            <person name="Takahashi S."/>
            <person name="Yoshida T."/>
            <person name="Shimamura S."/>
            <person name="Takaki Y."/>
            <person name="Nagai Y."/>
            <person name="Toyoda A."/>
            <person name="Suzuki Y."/>
            <person name="Arimoto A."/>
            <person name="Ishii H."/>
            <person name="Satoh N."/>
            <person name="Nishiyama T."/>
            <person name="Hasebe M."/>
            <person name="Maruyama T."/>
            <person name="Minagawa J."/>
            <person name="Obokata J."/>
            <person name="Shigenobu S."/>
        </authorList>
    </citation>
    <scope>NUCLEOTIDE SEQUENCE [LARGE SCALE GENOMIC DNA]</scope>
</reference>
<feature type="region of interest" description="Disordered" evidence="1">
    <location>
        <begin position="1"/>
        <end position="33"/>
    </location>
</feature>
<dbReference type="Proteomes" id="UP000735302">
    <property type="component" value="Unassembled WGS sequence"/>
</dbReference>
<evidence type="ECO:0000313" key="2">
    <source>
        <dbReference type="EMBL" id="GFN75876.1"/>
    </source>
</evidence>
<comment type="caution">
    <text evidence="2">The sequence shown here is derived from an EMBL/GenBank/DDBJ whole genome shotgun (WGS) entry which is preliminary data.</text>
</comment>
<evidence type="ECO:0000313" key="3">
    <source>
        <dbReference type="Proteomes" id="UP000735302"/>
    </source>
</evidence>
<accession>A0AAV3Y183</accession>
<dbReference type="EMBL" id="BLXT01000300">
    <property type="protein sequence ID" value="GFN75876.1"/>
    <property type="molecule type" value="Genomic_DNA"/>
</dbReference>
<feature type="compositionally biased region" description="Acidic residues" evidence="1">
    <location>
        <begin position="1"/>
        <end position="30"/>
    </location>
</feature>
<proteinExistence type="predicted"/>
<keyword evidence="3" id="KW-1185">Reference proteome</keyword>
<protein>
    <submittedName>
        <fullName evidence="2">Uncharacterized protein</fullName>
    </submittedName>
</protein>
<sequence length="101" mass="12235">MVVEEEEEVLAEEEEKEEEENAEEEEEDEKDAIRKRGRKLVVREIRHSALNTKRMSAISTLVFWLRRKKEIPRETIIVLLREVRQLCDGDNLRWKLARFER</sequence>
<organism evidence="2 3">
    <name type="scientific">Plakobranchus ocellatus</name>
    <dbReference type="NCBI Taxonomy" id="259542"/>
    <lineage>
        <taxon>Eukaryota</taxon>
        <taxon>Metazoa</taxon>
        <taxon>Spiralia</taxon>
        <taxon>Lophotrochozoa</taxon>
        <taxon>Mollusca</taxon>
        <taxon>Gastropoda</taxon>
        <taxon>Heterobranchia</taxon>
        <taxon>Euthyneura</taxon>
        <taxon>Panpulmonata</taxon>
        <taxon>Sacoglossa</taxon>
        <taxon>Placobranchoidea</taxon>
        <taxon>Plakobranchidae</taxon>
        <taxon>Plakobranchus</taxon>
    </lineage>
</organism>
<dbReference type="AlphaFoldDB" id="A0AAV3Y183"/>
<evidence type="ECO:0000256" key="1">
    <source>
        <dbReference type="SAM" id="MobiDB-lite"/>
    </source>
</evidence>
<gene>
    <name evidence="2" type="ORF">PoB_000238200</name>
</gene>
<name>A0AAV3Y183_9GAST</name>